<accession>A0A835DGD9</accession>
<reference evidence="2 3" key="1">
    <citation type="submission" date="2020-04" db="EMBL/GenBank/DDBJ databases">
        <title>Plant Genome Project.</title>
        <authorList>
            <person name="Zhang R.-G."/>
        </authorList>
    </citation>
    <scope>NUCLEOTIDE SEQUENCE [LARGE SCALE GENOMIC DNA]</scope>
    <source>
        <strain evidence="2">YNK0</strain>
        <tissue evidence="2">Leaf</tissue>
    </source>
</reference>
<evidence type="ECO:0000313" key="2">
    <source>
        <dbReference type="EMBL" id="KAF8402433.1"/>
    </source>
</evidence>
<dbReference type="Proteomes" id="UP000655225">
    <property type="component" value="Unassembled WGS sequence"/>
</dbReference>
<evidence type="ECO:0000313" key="3">
    <source>
        <dbReference type="Proteomes" id="UP000655225"/>
    </source>
</evidence>
<protein>
    <submittedName>
        <fullName evidence="2">Uncharacterized protein</fullName>
    </submittedName>
</protein>
<dbReference type="PANTHER" id="PTHR35485:SF4">
    <property type="entry name" value="EXPRESSED PROTEIN"/>
    <property type="match status" value="1"/>
</dbReference>
<feature type="compositionally biased region" description="Basic and acidic residues" evidence="1">
    <location>
        <begin position="76"/>
        <end position="86"/>
    </location>
</feature>
<proteinExistence type="predicted"/>
<dbReference type="EMBL" id="JABCRI010000008">
    <property type="protein sequence ID" value="KAF8402433.1"/>
    <property type="molecule type" value="Genomic_DNA"/>
</dbReference>
<name>A0A835DGD9_TETSI</name>
<feature type="region of interest" description="Disordered" evidence="1">
    <location>
        <begin position="63"/>
        <end position="100"/>
    </location>
</feature>
<keyword evidence="3" id="KW-1185">Reference proteome</keyword>
<organism evidence="2 3">
    <name type="scientific">Tetracentron sinense</name>
    <name type="common">Spur-leaf</name>
    <dbReference type="NCBI Taxonomy" id="13715"/>
    <lineage>
        <taxon>Eukaryota</taxon>
        <taxon>Viridiplantae</taxon>
        <taxon>Streptophyta</taxon>
        <taxon>Embryophyta</taxon>
        <taxon>Tracheophyta</taxon>
        <taxon>Spermatophyta</taxon>
        <taxon>Magnoliopsida</taxon>
        <taxon>Trochodendrales</taxon>
        <taxon>Trochodendraceae</taxon>
        <taxon>Tetracentron</taxon>
    </lineage>
</organism>
<gene>
    <name evidence="2" type="ORF">HHK36_013389</name>
</gene>
<comment type="caution">
    <text evidence="2">The sequence shown here is derived from an EMBL/GenBank/DDBJ whole genome shotgun (WGS) entry which is preliminary data.</text>
</comment>
<dbReference type="OMA" id="HRRRWSM"/>
<dbReference type="PANTHER" id="PTHR35485">
    <property type="entry name" value="OS01G0888900 PROTEIN"/>
    <property type="match status" value="1"/>
</dbReference>
<dbReference type="OrthoDB" id="650808at2759"/>
<evidence type="ECO:0000256" key="1">
    <source>
        <dbReference type="SAM" id="MobiDB-lite"/>
    </source>
</evidence>
<sequence>MQLQLTSGNIIAKLILGRCNMEGLIPIVYKAIKRNKTRRKYKCLSSGATQTYNIPDFYITGHTPMTLTPPPPPPEKVSRFHGEGNNHRRHKSVEEFSGGGFFSPEKAPRLSKEAVGFRSHRMFSFSCINGA</sequence>
<dbReference type="AlphaFoldDB" id="A0A835DGD9"/>